<evidence type="ECO:0000313" key="3">
    <source>
        <dbReference type="Proteomes" id="UP000325313"/>
    </source>
</evidence>
<feature type="region of interest" description="Disordered" evidence="1">
    <location>
        <begin position="1"/>
        <end position="33"/>
    </location>
</feature>
<accession>A0A5B0NBS8</accession>
<comment type="caution">
    <text evidence="2">The sequence shown here is derived from an EMBL/GenBank/DDBJ whole genome shotgun (WGS) entry which is preliminary data.</text>
</comment>
<dbReference type="Proteomes" id="UP000325313">
    <property type="component" value="Unassembled WGS sequence"/>
</dbReference>
<dbReference type="AlphaFoldDB" id="A0A5B0NBS8"/>
<evidence type="ECO:0000313" key="2">
    <source>
        <dbReference type="EMBL" id="KAA1086226.1"/>
    </source>
</evidence>
<evidence type="ECO:0000256" key="1">
    <source>
        <dbReference type="SAM" id="MobiDB-lite"/>
    </source>
</evidence>
<sequence length="89" mass="10311">MHWHRSRRCWPKRKAKTNSIGLDSAPSYGRDPPRKSLIVPCANRSLNCSKPLNRPNRAIARLKKDTIIGARRSSYCVKMRIPFGRQFHP</sequence>
<gene>
    <name evidence="2" type="ORF">PGTUg99_009012</name>
</gene>
<organism evidence="2 3">
    <name type="scientific">Puccinia graminis f. sp. tritici</name>
    <dbReference type="NCBI Taxonomy" id="56615"/>
    <lineage>
        <taxon>Eukaryota</taxon>
        <taxon>Fungi</taxon>
        <taxon>Dikarya</taxon>
        <taxon>Basidiomycota</taxon>
        <taxon>Pucciniomycotina</taxon>
        <taxon>Pucciniomycetes</taxon>
        <taxon>Pucciniales</taxon>
        <taxon>Pucciniaceae</taxon>
        <taxon>Puccinia</taxon>
    </lineage>
</organism>
<feature type="compositionally biased region" description="Basic residues" evidence="1">
    <location>
        <begin position="1"/>
        <end position="16"/>
    </location>
</feature>
<dbReference type="EMBL" id="VDEP01000412">
    <property type="protein sequence ID" value="KAA1086226.1"/>
    <property type="molecule type" value="Genomic_DNA"/>
</dbReference>
<protein>
    <submittedName>
        <fullName evidence="2">Uncharacterized protein</fullName>
    </submittedName>
</protein>
<reference evidence="2 3" key="1">
    <citation type="submission" date="2019-05" db="EMBL/GenBank/DDBJ databases">
        <title>Emergence of the Ug99 lineage of the wheat stem rust pathogen through somatic hybridization.</title>
        <authorList>
            <person name="Li F."/>
            <person name="Upadhyaya N.M."/>
            <person name="Sperschneider J."/>
            <person name="Matny O."/>
            <person name="Nguyen-Phuc H."/>
            <person name="Mago R."/>
            <person name="Raley C."/>
            <person name="Miller M.E."/>
            <person name="Silverstein K.A.T."/>
            <person name="Henningsen E."/>
            <person name="Hirsch C.D."/>
            <person name="Visser B."/>
            <person name="Pretorius Z.A."/>
            <person name="Steffenson B.J."/>
            <person name="Schwessinger B."/>
            <person name="Dodds P.N."/>
            <person name="Figueroa M."/>
        </authorList>
    </citation>
    <scope>NUCLEOTIDE SEQUENCE [LARGE SCALE GENOMIC DNA]</scope>
    <source>
        <strain evidence="2 3">Ug99</strain>
    </source>
</reference>
<name>A0A5B0NBS8_PUCGR</name>
<proteinExistence type="predicted"/>